<proteinExistence type="predicted"/>
<evidence type="ECO:0000256" key="1">
    <source>
        <dbReference type="SAM" id="MobiDB-lite"/>
    </source>
</evidence>
<evidence type="ECO:0000313" key="2">
    <source>
        <dbReference type="EMBL" id="MBW4561028.1"/>
    </source>
</evidence>
<name>A0A951PXJ8_9NOST</name>
<gene>
    <name evidence="2" type="ORF">KME32_07675</name>
</gene>
<dbReference type="Proteomes" id="UP000715781">
    <property type="component" value="Unassembled WGS sequence"/>
</dbReference>
<protein>
    <submittedName>
        <fullName evidence="2">Uncharacterized protein</fullName>
    </submittedName>
</protein>
<comment type="caution">
    <text evidence="2">The sequence shown here is derived from an EMBL/GenBank/DDBJ whole genome shotgun (WGS) entry which is preliminary data.</text>
</comment>
<dbReference type="AlphaFoldDB" id="A0A951PXJ8"/>
<sequence>MSQRGLGGFHATCYNGGNPHNAVTPHERLTNPEGATALASALATKERHPKGLRQGSGVKPLRTRHFSPAPAAMGYFLLRSPLYTDSATPIIA</sequence>
<accession>A0A951PXJ8</accession>
<reference evidence="2" key="2">
    <citation type="journal article" date="2022" name="Microbiol. Resour. Announc.">
        <title>Metagenome Sequencing to Explore Phylogenomics of Terrestrial Cyanobacteria.</title>
        <authorList>
            <person name="Ward R.D."/>
            <person name="Stajich J.E."/>
            <person name="Johansen J.R."/>
            <person name="Huntemann M."/>
            <person name="Clum A."/>
            <person name="Foster B."/>
            <person name="Foster B."/>
            <person name="Roux S."/>
            <person name="Palaniappan K."/>
            <person name="Varghese N."/>
            <person name="Mukherjee S."/>
            <person name="Reddy T.B.K."/>
            <person name="Daum C."/>
            <person name="Copeland A."/>
            <person name="Chen I.A."/>
            <person name="Ivanova N.N."/>
            <person name="Kyrpides N.C."/>
            <person name="Shapiro N."/>
            <person name="Eloe-Fadrosh E.A."/>
            <person name="Pietrasiak N."/>
        </authorList>
    </citation>
    <scope>NUCLEOTIDE SEQUENCE</scope>
    <source>
        <strain evidence="2">JT2-VF2</strain>
    </source>
</reference>
<reference evidence="2" key="1">
    <citation type="submission" date="2021-05" db="EMBL/GenBank/DDBJ databases">
        <authorList>
            <person name="Pietrasiak N."/>
            <person name="Ward R."/>
            <person name="Stajich J.E."/>
            <person name="Kurbessoian T."/>
        </authorList>
    </citation>
    <scope>NUCLEOTIDE SEQUENCE</scope>
    <source>
        <strain evidence="2">JT2-VF2</strain>
    </source>
</reference>
<organism evidence="2 3">
    <name type="scientific">Mojavia pulchra JT2-VF2</name>
    <dbReference type="NCBI Taxonomy" id="287848"/>
    <lineage>
        <taxon>Bacteria</taxon>
        <taxon>Bacillati</taxon>
        <taxon>Cyanobacteriota</taxon>
        <taxon>Cyanophyceae</taxon>
        <taxon>Nostocales</taxon>
        <taxon>Nostocaceae</taxon>
    </lineage>
</organism>
<dbReference type="EMBL" id="JAHHHN010000003">
    <property type="protein sequence ID" value="MBW4561028.1"/>
    <property type="molecule type" value="Genomic_DNA"/>
</dbReference>
<evidence type="ECO:0000313" key="3">
    <source>
        <dbReference type="Proteomes" id="UP000715781"/>
    </source>
</evidence>
<feature type="region of interest" description="Disordered" evidence="1">
    <location>
        <begin position="40"/>
        <end position="64"/>
    </location>
</feature>